<protein>
    <submittedName>
        <fullName evidence="1">Uncharacterized protein</fullName>
    </submittedName>
</protein>
<evidence type="ECO:0000313" key="2">
    <source>
        <dbReference type="Proteomes" id="UP001055072"/>
    </source>
</evidence>
<sequence>MASYAPYGSGSSYTSFSTLAPETVPAAEKVRRHPKYYLNGGDTHFLVSFSFRCPRMCVCARVCRDDVAVVFDRIVHCTVASARDPQRVRVRQLLIKLAFFATCFWQVENYIFRVHRYFFERESAVFREKLNIPPAPGQNPRGSSDSNPIPLDDVREEDFSRFLWVFYNPKYSIYDANVDEWSSILKLSYDWKFAEVKRLSSRYLEQFDIDPIQKIELYQMYEIDKRLLIPSYMALINRQEPLSIIEGRRLSLETALMIATARECARGKPLESGKHSPTVASVNRESMVEIIKDVFGLRDLTPRSPNLEPIYEGVGPSAFAATPMSPSKIVTSPPRDSKDEAKSPSRKSRKHLPPTGDELVPQLRVCVIRCEGGQEGCRR</sequence>
<keyword evidence="2" id="KW-1185">Reference proteome</keyword>
<dbReference type="Proteomes" id="UP001055072">
    <property type="component" value="Unassembled WGS sequence"/>
</dbReference>
<accession>A0ACB8TZ09</accession>
<organism evidence="1 2">
    <name type="scientific">Irpex rosettiformis</name>
    <dbReference type="NCBI Taxonomy" id="378272"/>
    <lineage>
        <taxon>Eukaryota</taxon>
        <taxon>Fungi</taxon>
        <taxon>Dikarya</taxon>
        <taxon>Basidiomycota</taxon>
        <taxon>Agaricomycotina</taxon>
        <taxon>Agaricomycetes</taxon>
        <taxon>Polyporales</taxon>
        <taxon>Irpicaceae</taxon>
        <taxon>Irpex</taxon>
    </lineage>
</organism>
<name>A0ACB8TZ09_9APHY</name>
<evidence type="ECO:0000313" key="1">
    <source>
        <dbReference type="EMBL" id="KAI0087119.1"/>
    </source>
</evidence>
<reference evidence="1" key="1">
    <citation type="journal article" date="2021" name="Environ. Microbiol.">
        <title>Gene family expansions and transcriptome signatures uncover fungal adaptations to wood decay.</title>
        <authorList>
            <person name="Hage H."/>
            <person name="Miyauchi S."/>
            <person name="Viragh M."/>
            <person name="Drula E."/>
            <person name="Min B."/>
            <person name="Chaduli D."/>
            <person name="Navarro D."/>
            <person name="Favel A."/>
            <person name="Norest M."/>
            <person name="Lesage-Meessen L."/>
            <person name="Balint B."/>
            <person name="Merenyi Z."/>
            <person name="de Eugenio L."/>
            <person name="Morin E."/>
            <person name="Martinez A.T."/>
            <person name="Baldrian P."/>
            <person name="Stursova M."/>
            <person name="Martinez M.J."/>
            <person name="Novotny C."/>
            <person name="Magnuson J.K."/>
            <person name="Spatafora J.W."/>
            <person name="Maurice S."/>
            <person name="Pangilinan J."/>
            <person name="Andreopoulos W."/>
            <person name="LaButti K."/>
            <person name="Hundley H."/>
            <person name="Na H."/>
            <person name="Kuo A."/>
            <person name="Barry K."/>
            <person name="Lipzen A."/>
            <person name="Henrissat B."/>
            <person name="Riley R."/>
            <person name="Ahrendt S."/>
            <person name="Nagy L.G."/>
            <person name="Grigoriev I.V."/>
            <person name="Martin F."/>
            <person name="Rosso M.N."/>
        </authorList>
    </citation>
    <scope>NUCLEOTIDE SEQUENCE</scope>
    <source>
        <strain evidence="1">CBS 384.51</strain>
    </source>
</reference>
<proteinExistence type="predicted"/>
<gene>
    <name evidence="1" type="ORF">BDY19DRAFT_301400</name>
</gene>
<comment type="caution">
    <text evidence="1">The sequence shown here is derived from an EMBL/GenBank/DDBJ whole genome shotgun (WGS) entry which is preliminary data.</text>
</comment>
<dbReference type="EMBL" id="MU274919">
    <property type="protein sequence ID" value="KAI0087119.1"/>
    <property type="molecule type" value="Genomic_DNA"/>
</dbReference>